<sequence length="212" mass="24965">MPTLQKKLPSLALKEIFEILANDIKTLYSCTQVNSEWFCEASPLLWRDPFSNKSKTHFAIGTYIQEMSLQKKQIIKKNFNISRFESNSLLPYSSFLRSININNFMDAAIDFWQNFHKCSQDCMRIFNIKMIFKLLIQLLLNKSTKIQHFKFVDLYYNGFPDLGNSLVKLVEIQNGLKYFSLTNTHNSYFLNALQYQSHSLSYLEFNSVEFKQ</sequence>
<accession>A0ABN7W1S5</accession>
<organism evidence="1 2">
    <name type="scientific">Gigaspora margarita</name>
    <dbReference type="NCBI Taxonomy" id="4874"/>
    <lineage>
        <taxon>Eukaryota</taxon>
        <taxon>Fungi</taxon>
        <taxon>Fungi incertae sedis</taxon>
        <taxon>Mucoromycota</taxon>
        <taxon>Glomeromycotina</taxon>
        <taxon>Glomeromycetes</taxon>
        <taxon>Diversisporales</taxon>
        <taxon>Gigasporaceae</taxon>
        <taxon>Gigaspora</taxon>
    </lineage>
</organism>
<evidence type="ECO:0000313" key="1">
    <source>
        <dbReference type="EMBL" id="CAG8812437.1"/>
    </source>
</evidence>
<comment type="caution">
    <text evidence="1">The sequence shown here is derived from an EMBL/GenBank/DDBJ whole genome shotgun (WGS) entry which is preliminary data.</text>
</comment>
<proteinExistence type="predicted"/>
<protein>
    <submittedName>
        <fullName evidence="1">22732_t:CDS:1</fullName>
    </submittedName>
</protein>
<feature type="non-terminal residue" evidence="1">
    <location>
        <position position="212"/>
    </location>
</feature>
<dbReference type="Proteomes" id="UP000789901">
    <property type="component" value="Unassembled WGS sequence"/>
</dbReference>
<evidence type="ECO:0000313" key="2">
    <source>
        <dbReference type="Proteomes" id="UP000789901"/>
    </source>
</evidence>
<dbReference type="EMBL" id="CAJVQB010028455">
    <property type="protein sequence ID" value="CAG8812437.1"/>
    <property type="molecule type" value="Genomic_DNA"/>
</dbReference>
<keyword evidence="2" id="KW-1185">Reference proteome</keyword>
<reference evidence="1 2" key="1">
    <citation type="submission" date="2021-06" db="EMBL/GenBank/DDBJ databases">
        <authorList>
            <person name="Kallberg Y."/>
            <person name="Tangrot J."/>
            <person name="Rosling A."/>
        </authorList>
    </citation>
    <scope>NUCLEOTIDE SEQUENCE [LARGE SCALE GENOMIC DNA]</scope>
    <source>
        <strain evidence="1 2">120-4 pot B 10/14</strain>
    </source>
</reference>
<gene>
    <name evidence="1" type="ORF">GMARGA_LOCUS25568</name>
</gene>
<name>A0ABN7W1S5_GIGMA</name>